<proteinExistence type="predicted"/>
<comment type="caution">
    <text evidence="1">The sequence shown here is derived from an EMBL/GenBank/DDBJ whole genome shotgun (WGS) entry which is preliminary data.</text>
</comment>
<evidence type="ECO:0000313" key="1">
    <source>
        <dbReference type="EMBL" id="KAH6938534.1"/>
    </source>
</evidence>
<accession>A0ACB7SX83</accession>
<organism evidence="1 2">
    <name type="scientific">Hyalomma asiaticum</name>
    <name type="common">Tick</name>
    <dbReference type="NCBI Taxonomy" id="266040"/>
    <lineage>
        <taxon>Eukaryota</taxon>
        <taxon>Metazoa</taxon>
        <taxon>Ecdysozoa</taxon>
        <taxon>Arthropoda</taxon>
        <taxon>Chelicerata</taxon>
        <taxon>Arachnida</taxon>
        <taxon>Acari</taxon>
        <taxon>Parasitiformes</taxon>
        <taxon>Ixodida</taxon>
        <taxon>Ixodoidea</taxon>
        <taxon>Ixodidae</taxon>
        <taxon>Hyalomminae</taxon>
        <taxon>Hyalomma</taxon>
    </lineage>
</organism>
<evidence type="ECO:0000313" key="2">
    <source>
        <dbReference type="Proteomes" id="UP000821845"/>
    </source>
</evidence>
<keyword evidence="2" id="KW-1185">Reference proteome</keyword>
<sequence>MAPRLGGRRRGCCACLAAGPGAGDTAAADRDGLRVRCAEDGKDMAVQGLTSRTCTCQQRRCGLAPVTTTTTTTGGGRAITAAPSSRRLRCRQPPRRPERVVQQPCWDRVSAALGALGRDRVTRLDASLLDAERPRFACVSAAGSPLHSACTRTCVYIDWPASSPRPLSRALHVRHGQVSTTPR</sequence>
<protein>
    <submittedName>
        <fullName evidence="1">Uncharacterized protein</fullName>
    </submittedName>
</protein>
<name>A0ACB7SX83_HYAAI</name>
<dbReference type="EMBL" id="CM023482">
    <property type="protein sequence ID" value="KAH6938534.1"/>
    <property type="molecule type" value="Genomic_DNA"/>
</dbReference>
<gene>
    <name evidence="1" type="ORF">HPB50_010280</name>
</gene>
<reference evidence="1" key="1">
    <citation type="submission" date="2020-05" db="EMBL/GenBank/DDBJ databases">
        <title>Large-scale comparative analyses of tick genomes elucidate their genetic diversity and vector capacities.</title>
        <authorList>
            <person name="Jia N."/>
            <person name="Wang J."/>
            <person name="Shi W."/>
            <person name="Du L."/>
            <person name="Sun Y."/>
            <person name="Zhan W."/>
            <person name="Jiang J."/>
            <person name="Wang Q."/>
            <person name="Zhang B."/>
            <person name="Ji P."/>
            <person name="Sakyi L.B."/>
            <person name="Cui X."/>
            <person name="Yuan T."/>
            <person name="Jiang B."/>
            <person name="Yang W."/>
            <person name="Lam T.T.-Y."/>
            <person name="Chang Q."/>
            <person name="Ding S."/>
            <person name="Wang X."/>
            <person name="Zhu J."/>
            <person name="Ruan X."/>
            <person name="Zhao L."/>
            <person name="Wei J."/>
            <person name="Que T."/>
            <person name="Du C."/>
            <person name="Cheng J."/>
            <person name="Dai P."/>
            <person name="Han X."/>
            <person name="Huang E."/>
            <person name="Gao Y."/>
            <person name="Liu J."/>
            <person name="Shao H."/>
            <person name="Ye R."/>
            <person name="Li L."/>
            <person name="Wei W."/>
            <person name="Wang X."/>
            <person name="Wang C."/>
            <person name="Yang T."/>
            <person name="Huo Q."/>
            <person name="Li W."/>
            <person name="Guo W."/>
            <person name="Chen H."/>
            <person name="Zhou L."/>
            <person name="Ni X."/>
            <person name="Tian J."/>
            <person name="Zhou Y."/>
            <person name="Sheng Y."/>
            <person name="Liu T."/>
            <person name="Pan Y."/>
            <person name="Xia L."/>
            <person name="Li J."/>
            <person name="Zhao F."/>
            <person name="Cao W."/>
        </authorList>
    </citation>
    <scope>NUCLEOTIDE SEQUENCE</scope>
    <source>
        <strain evidence="1">Hyas-2018</strain>
    </source>
</reference>
<dbReference type="Proteomes" id="UP000821845">
    <property type="component" value="Chromosome 2"/>
</dbReference>